<keyword evidence="2" id="KW-0732">Signal</keyword>
<evidence type="ECO:0000313" key="4">
    <source>
        <dbReference type="Proteomes" id="UP000308730"/>
    </source>
</evidence>
<comment type="caution">
    <text evidence="3">The sequence shown here is derived from an EMBL/GenBank/DDBJ whole genome shotgun (WGS) entry which is preliminary data.</text>
</comment>
<sequence length="861" mass="93665">MIPQLLLGNLLLGLAGLAVAQDGSLTGPTSSPEAAGYSCDATQCQLPNCNCASTDPPGGLAPQDVPMFIVYTADDAVQSYTIDSVNMFLPQRKNPNGCAPKMTYYTSTNYTNYTLVTDWFVAGNEIADHTMTHVGSPPADEVNGNLQALNALAGIPLSSIIGFRAPFLEYTADTLKLLVQSGFTYDSSSSASVPVTDPNTDAYWPYSLDYGMANDCLAVDGICKGEPKLPGFWEVPMYALFDERGGAGIHLMDPWLDTANGASEVNNTATLEYMKSTFLDHYNNKRQPFGLYTHPVHTSLTEPGSTADPAMIAMINTFLDWAQEQPDTWIVSTEQLLDWVRHPTPIAELDSLASLKCSTPQVTAKICNGMPSNEDGLIAHCAFSDAPFYTCYGCPSVVPSPDNPNPSQDTSNGVQARFRLLGNCSTPFWDPIKGECICTASTCAFTDESRPIGPNGANLTGGGTGSSAASSTSTPDPYMPFNGIGSAADMSTPPMSMLMIGAVFIPNVPQIPNDIIADITDYLSDDKVTLDTIVVQCDHTLRIPMFEHLAKFLLDHPDIGRFIKELELSWQPERMEEPARPHLTAAVLEGIVQQTPNLEKLTFRGRITFFSISSTTILWLQLLSMFSCQELCIHLNPVQDITKISDTDIQPLGQFQYDSLMLAAVELPVVGKLLEPVLVGNSLRTLRVAVSNPTQFAAVESVVNKSASSLQTFYLDITALKTEGAAQKSLGLSSCMNLTHVSVSLNLGRFTSMRFTILGRILSQGPPHVRHITILVNLYRSTSGMSEDAAIARNVRGAECAQLETLLIQKYKGLKSLVFDLWDAMDPYIIPSEVWNTIQESMPELKKKGVLKIHPRLQTRD</sequence>
<keyword evidence="4" id="KW-1185">Reference proteome</keyword>
<dbReference type="AlphaFoldDB" id="A0A4S4MW93"/>
<evidence type="ECO:0008006" key="5">
    <source>
        <dbReference type="Google" id="ProtNLM"/>
    </source>
</evidence>
<feature type="chain" id="PRO_5020746872" description="NodB homology domain-containing protein" evidence="2">
    <location>
        <begin position="21"/>
        <end position="861"/>
    </location>
</feature>
<dbReference type="GO" id="GO:0005975">
    <property type="term" value="P:carbohydrate metabolic process"/>
    <property type="evidence" value="ECO:0007669"/>
    <property type="project" value="InterPro"/>
</dbReference>
<dbReference type="PANTHER" id="PTHR45985:SF3">
    <property type="entry name" value="CHITIN DEACETYLASE-LIKE 4"/>
    <property type="match status" value="1"/>
</dbReference>
<gene>
    <name evidence="3" type="ORF">EUX98_g3563</name>
</gene>
<dbReference type="SUPFAM" id="SSF52047">
    <property type="entry name" value="RNI-like"/>
    <property type="match status" value="1"/>
</dbReference>
<dbReference type="InterPro" id="IPR052740">
    <property type="entry name" value="CE4"/>
</dbReference>
<evidence type="ECO:0000256" key="1">
    <source>
        <dbReference type="SAM" id="MobiDB-lite"/>
    </source>
</evidence>
<dbReference type="InterPro" id="IPR011330">
    <property type="entry name" value="Glyco_hydro/deAcase_b/a-brl"/>
</dbReference>
<protein>
    <recommendedName>
        <fullName evidence="5">NodB homology domain-containing protein</fullName>
    </recommendedName>
</protein>
<dbReference type="Proteomes" id="UP000308730">
    <property type="component" value="Unassembled WGS sequence"/>
</dbReference>
<accession>A0A4S4MW93</accession>
<feature type="region of interest" description="Disordered" evidence="1">
    <location>
        <begin position="454"/>
        <end position="474"/>
    </location>
</feature>
<dbReference type="SUPFAM" id="SSF88713">
    <property type="entry name" value="Glycoside hydrolase/deacetylase"/>
    <property type="match status" value="1"/>
</dbReference>
<reference evidence="3 4" key="1">
    <citation type="submission" date="2019-02" db="EMBL/GenBank/DDBJ databases">
        <title>Genome sequencing of the rare red list fungi Antrodiella citrinella (Flaviporus citrinellus).</title>
        <authorList>
            <person name="Buettner E."/>
            <person name="Kellner H."/>
        </authorList>
    </citation>
    <scope>NUCLEOTIDE SEQUENCE [LARGE SCALE GENOMIC DNA]</scope>
    <source>
        <strain evidence="3 4">DSM 108506</strain>
    </source>
</reference>
<dbReference type="PANTHER" id="PTHR45985">
    <property type="match status" value="1"/>
</dbReference>
<dbReference type="EMBL" id="SGPM01000073">
    <property type="protein sequence ID" value="THH30644.1"/>
    <property type="molecule type" value="Genomic_DNA"/>
</dbReference>
<proteinExistence type="predicted"/>
<dbReference type="CDD" id="cd10919">
    <property type="entry name" value="CE4_CDA_like"/>
    <property type="match status" value="1"/>
</dbReference>
<dbReference type="Gene3D" id="3.20.20.370">
    <property type="entry name" value="Glycoside hydrolase/deacetylase"/>
    <property type="match status" value="1"/>
</dbReference>
<evidence type="ECO:0000313" key="3">
    <source>
        <dbReference type="EMBL" id="THH30644.1"/>
    </source>
</evidence>
<feature type="signal peptide" evidence="2">
    <location>
        <begin position="1"/>
        <end position="20"/>
    </location>
</feature>
<organism evidence="3 4">
    <name type="scientific">Antrodiella citrinella</name>
    <dbReference type="NCBI Taxonomy" id="2447956"/>
    <lineage>
        <taxon>Eukaryota</taxon>
        <taxon>Fungi</taxon>
        <taxon>Dikarya</taxon>
        <taxon>Basidiomycota</taxon>
        <taxon>Agaricomycotina</taxon>
        <taxon>Agaricomycetes</taxon>
        <taxon>Polyporales</taxon>
        <taxon>Steccherinaceae</taxon>
        <taxon>Antrodiella</taxon>
    </lineage>
</organism>
<dbReference type="OrthoDB" id="504708at2759"/>
<name>A0A4S4MW93_9APHY</name>
<evidence type="ECO:0000256" key="2">
    <source>
        <dbReference type="SAM" id="SignalP"/>
    </source>
</evidence>